<feature type="compositionally biased region" description="Low complexity" evidence="1">
    <location>
        <begin position="154"/>
        <end position="223"/>
    </location>
</feature>
<protein>
    <recommendedName>
        <fullName evidence="4">PGF-CTERM sorting domain-containing protein</fullName>
    </recommendedName>
</protein>
<dbReference type="EMBL" id="BAAADU010000002">
    <property type="protein sequence ID" value="GAA0654648.1"/>
    <property type="molecule type" value="Genomic_DNA"/>
</dbReference>
<organism evidence="2 3">
    <name type="scientific">Salarchaeum japonicum</name>
    <dbReference type="NCBI Taxonomy" id="555573"/>
    <lineage>
        <taxon>Archaea</taxon>
        <taxon>Methanobacteriati</taxon>
        <taxon>Methanobacteriota</taxon>
        <taxon>Stenosarchaea group</taxon>
        <taxon>Halobacteria</taxon>
        <taxon>Halobacteriales</taxon>
        <taxon>Halobacteriaceae</taxon>
    </lineage>
</organism>
<keyword evidence="3" id="KW-1185">Reference proteome</keyword>
<proteinExistence type="predicted"/>
<reference evidence="2 3" key="1">
    <citation type="journal article" date="2019" name="Int. J. Syst. Evol. Microbiol.">
        <title>The Global Catalogue of Microorganisms (GCM) 10K type strain sequencing project: providing services to taxonomists for standard genome sequencing and annotation.</title>
        <authorList>
            <consortium name="The Broad Institute Genomics Platform"/>
            <consortium name="The Broad Institute Genome Sequencing Center for Infectious Disease"/>
            <person name="Wu L."/>
            <person name="Ma J."/>
        </authorList>
    </citation>
    <scope>NUCLEOTIDE SEQUENCE [LARGE SCALE GENOMIC DNA]</scope>
    <source>
        <strain evidence="2 3">JCM 16327</strain>
    </source>
</reference>
<evidence type="ECO:0000313" key="3">
    <source>
        <dbReference type="Proteomes" id="UP001500194"/>
    </source>
</evidence>
<dbReference type="AlphaFoldDB" id="A0AAV3T349"/>
<evidence type="ECO:0008006" key="4">
    <source>
        <dbReference type="Google" id="ProtNLM"/>
    </source>
</evidence>
<sequence>MTVVAGAFTGGVAAASAASLTANPSAPGATAQHTATLTAGSTVDTSSWNGFQVNYQGSGADASNVSVEDVAAIGIDRGDNQTGDAVDVNVSDDLASVSTSNNGATLTFDLGGSYSLYEGDEVVVVYEDVVNPDQAGSYNVTLDINPQSSGSQATATFDVEDTTQTTTTTSGDTTTTQTTDETTTTTTTQTTADTTQTSDETTDGTTMSEDTTTASDDSGSSGSTPGFGLGVGLLAVTGAAFLALRD</sequence>
<evidence type="ECO:0000256" key="1">
    <source>
        <dbReference type="SAM" id="MobiDB-lite"/>
    </source>
</evidence>
<accession>A0AAV3T349</accession>
<evidence type="ECO:0000313" key="2">
    <source>
        <dbReference type="EMBL" id="GAA0654648.1"/>
    </source>
</evidence>
<name>A0AAV3T349_9EURY</name>
<gene>
    <name evidence="2" type="ORF">GCM10009019_17850</name>
</gene>
<dbReference type="Proteomes" id="UP001500194">
    <property type="component" value="Unassembled WGS sequence"/>
</dbReference>
<feature type="region of interest" description="Disordered" evidence="1">
    <location>
        <begin position="141"/>
        <end position="223"/>
    </location>
</feature>
<comment type="caution">
    <text evidence="2">The sequence shown here is derived from an EMBL/GenBank/DDBJ whole genome shotgun (WGS) entry which is preliminary data.</text>
</comment>
<feature type="compositionally biased region" description="Polar residues" evidence="1">
    <location>
        <begin position="141"/>
        <end position="153"/>
    </location>
</feature>